<reference evidence="3" key="1">
    <citation type="submission" date="2015-09" db="EMBL/GenBank/DDBJ databases">
        <authorList>
            <person name="Graham D.E."/>
            <person name="Mahan K.M."/>
            <person name="Klingeman D.M."/>
            <person name="Fida T."/>
            <person name="Giannone R.J."/>
            <person name="Hettich R.L."/>
            <person name="Parry R.J."/>
            <person name="Spain J.C."/>
        </authorList>
    </citation>
    <scope>NUCLEOTIDE SEQUENCE [LARGE SCALE GENOMIC DNA]</scope>
    <source>
        <strain evidence="3">JCM 4701</strain>
    </source>
</reference>
<evidence type="ECO:0000256" key="1">
    <source>
        <dbReference type="SAM" id="MobiDB-lite"/>
    </source>
</evidence>
<feature type="region of interest" description="Disordered" evidence="1">
    <location>
        <begin position="47"/>
        <end position="76"/>
    </location>
</feature>
<organism evidence="2 3">
    <name type="scientific">Streptomyces noursei</name>
    <name type="common">Streptomyces albulus</name>
    <dbReference type="NCBI Taxonomy" id="1971"/>
    <lineage>
        <taxon>Bacteria</taxon>
        <taxon>Bacillati</taxon>
        <taxon>Actinomycetota</taxon>
        <taxon>Actinomycetes</taxon>
        <taxon>Kitasatosporales</taxon>
        <taxon>Streptomycetaceae</taxon>
        <taxon>Streptomyces</taxon>
    </lineage>
</organism>
<proteinExistence type="predicted"/>
<evidence type="ECO:0000313" key="3">
    <source>
        <dbReference type="Proteomes" id="UP000236047"/>
    </source>
</evidence>
<gene>
    <name evidence="2" type="ORF">AOB60_28040</name>
</gene>
<dbReference type="EMBL" id="LJSN01000003">
    <property type="protein sequence ID" value="PNE39594.1"/>
    <property type="molecule type" value="Genomic_DNA"/>
</dbReference>
<dbReference type="AlphaFoldDB" id="A0A2N8PF07"/>
<sequence length="76" mass="7876">MQQGPAQQSGHDKGQEVSIKQNTMCRSHDLNVDVLGQVGLLNGVLGNALNGEGKAGEQGTRQGSNMGCDNGAALRK</sequence>
<keyword evidence="3" id="KW-1185">Reference proteome</keyword>
<comment type="caution">
    <text evidence="2">The sequence shown here is derived from an EMBL/GenBank/DDBJ whole genome shotgun (WGS) entry which is preliminary data.</text>
</comment>
<evidence type="ECO:0000313" key="2">
    <source>
        <dbReference type="EMBL" id="PNE39594.1"/>
    </source>
</evidence>
<feature type="region of interest" description="Disordered" evidence="1">
    <location>
        <begin position="1"/>
        <end position="22"/>
    </location>
</feature>
<protein>
    <submittedName>
        <fullName evidence="2">Uncharacterized protein</fullName>
    </submittedName>
</protein>
<accession>A0A2N8PF07</accession>
<name>A0A2N8PF07_STRNR</name>
<dbReference type="Proteomes" id="UP000236047">
    <property type="component" value="Unassembled WGS sequence"/>
</dbReference>